<comment type="caution">
    <text evidence="2">The sequence shown here is derived from an EMBL/GenBank/DDBJ whole genome shotgun (WGS) entry which is preliminary data.</text>
</comment>
<reference evidence="2 3" key="1">
    <citation type="journal article" date="2017" name="BMC Genomics">
        <title>Genome sequencing of 39 Akkermansia muciniphila isolates reveals its population structure, genomic and functional diverisity, and global distribution in mammalian gut microbiotas.</title>
        <authorList>
            <person name="Guo X."/>
            <person name="Li S."/>
            <person name="Zhang J."/>
            <person name="Wu F."/>
            <person name="Li X."/>
            <person name="Wu D."/>
            <person name="Zhang M."/>
            <person name="Ou Z."/>
            <person name="Jie Z."/>
            <person name="Yan Q."/>
            <person name="Li P."/>
            <person name="Yi J."/>
            <person name="Peng Y."/>
        </authorList>
    </citation>
    <scope>NUCLEOTIDE SEQUENCE [LARGE SCALE GENOMIC DNA]</scope>
    <source>
        <strain evidence="2 3">GP24</strain>
    </source>
</reference>
<evidence type="ECO:0000313" key="3">
    <source>
        <dbReference type="Proteomes" id="UP000236000"/>
    </source>
</evidence>
<dbReference type="EMBL" id="PJKA01000013">
    <property type="protein sequence ID" value="PNC17045.1"/>
    <property type="molecule type" value="Genomic_DNA"/>
</dbReference>
<sequence>MVHIRECMRKWLPFVLMAAALGVSPAQDVASPDAAELDLDLVKLKKGPKGRQREAMRKALLLVNLKQKETWLAESTGEDALHLKAEISFRRYLAAVDMAGCPEEFKRAFRNYAKLLNSFEEKDLKSVRDFPSVPLQEAGRELFRVLLNYRLEPEHLLEEMKALVDEEVEGKEELSPEQMMDIVREVREALQSGKRPFPAERAPEDRE</sequence>
<evidence type="ECO:0000313" key="2">
    <source>
        <dbReference type="EMBL" id="PNC17045.1"/>
    </source>
</evidence>
<keyword evidence="1" id="KW-0732">Signal</keyword>
<evidence type="ECO:0000256" key="1">
    <source>
        <dbReference type="SAM" id="SignalP"/>
    </source>
</evidence>
<dbReference type="AlphaFoldDB" id="A0A2N8HB13"/>
<feature type="chain" id="PRO_5014789394" evidence="1">
    <location>
        <begin position="27"/>
        <end position="207"/>
    </location>
</feature>
<organism evidence="2 3">
    <name type="scientific">Akkermansia muciniphila</name>
    <dbReference type="NCBI Taxonomy" id="239935"/>
    <lineage>
        <taxon>Bacteria</taxon>
        <taxon>Pseudomonadati</taxon>
        <taxon>Verrucomicrobiota</taxon>
        <taxon>Verrucomicrobiia</taxon>
        <taxon>Verrucomicrobiales</taxon>
        <taxon>Akkermansiaceae</taxon>
        <taxon>Akkermansia</taxon>
    </lineage>
</organism>
<proteinExistence type="predicted"/>
<protein>
    <submittedName>
        <fullName evidence="2">Uncharacterized protein</fullName>
    </submittedName>
</protein>
<name>A0A2N8HB13_9BACT</name>
<feature type="signal peptide" evidence="1">
    <location>
        <begin position="1"/>
        <end position="26"/>
    </location>
</feature>
<dbReference type="Proteomes" id="UP000236000">
    <property type="component" value="Unassembled WGS sequence"/>
</dbReference>
<accession>A0A2N8HB13</accession>
<gene>
    <name evidence="2" type="ORF">CXU22_10395</name>
</gene>